<reference evidence="3 4" key="1">
    <citation type="journal article" date="2013" name="PLoS Genet.">
        <title>The genome and development-dependent transcriptomes of Pyronema confluens: a window into fungal evolution.</title>
        <authorList>
            <person name="Traeger S."/>
            <person name="Altegoer F."/>
            <person name="Freitag M."/>
            <person name="Gabaldon T."/>
            <person name="Kempken F."/>
            <person name="Kumar A."/>
            <person name="Marcet-Houben M."/>
            <person name="Poggeler S."/>
            <person name="Stajich J.E."/>
            <person name="Nowrousian M."/>
        </authorList>
    </citation>
    <scope>NUCLEOTIDE SEQUENCE [LARGE SCALE GENOMIC DNA]</scope>
    <source>
        <strain evidence="4">CBS 100304</strain>
        <tissue evidence="3">Vegetative mycelium</tissue>
    </source>
</reference>
<proteinExistence type="inferred from homology"/>
<dbReference type="PANTHER" id="PTHR12161">
    <property type="entry name" value="IST1 FAMILY MEMBER"/>
    <property type="match status" value="1"/>
</dbReference>
<evidence type="ECO:0000313" key="4">
    <source>
        <dbReference type="Proteomes" id="UP000018144"/>
    </source>
</evidence>
<dbReference type="AlphaFoldDB" id="U4L627"/>
<dbReference type="OMA" id="RANIVDH"/>
<dbReference type="InterPro" id="IPR042277">
    <property type="entry name" value="IST1-like"/>
</dbReference>
<dbReference type="InterPro" id="IPR005061">
    <property type="entry name" value="Ist1"/>
</dbReference>
<dbReference type="Pfam" id="PF03398">
    <property type="entry name" value="Ist1"/>
    <property type="match status" value="1"/>
</dbReference>
<dbReference type="EMBL" id="HF935255">
    <property type="protein sequence ID" value="CCX05470.1"/>
    <property type="molecule type" value="Genomic_DNA"/>
</dbReference>
<dbReference type="STRING" id="1076935.U4L627"/>
<name>U4L627_PYROM</name>
<dbReference type="Proteomes" id="UP000018144">
    <property type="component" value="Unassembled WGS sequence"/>
</dbReference>
<evidence type="ECO:0000313" key="3">
    <source>
        <dbReference type="EMBL" id="CCX05470.1"/>
    </source>
</evidence>
<organism evidence="3 4">
    <name type="scientific">Pyronema omphalodes (strain CBS 100304)</name>
    <name type="common">Pyronema confluens</name>
    <dbReference type="NCBI Taxonomy" id="1076935"/>
    <lineage>
        <taxon>Eukaryota</taxon>
        <taxon>Fungi</taxon>
        <taxon>Dikarya</taxon>
        <taxon>Ascomycota</taxon>
        <taxon>Pezizomycotina</taxon>
        <taxon>Pezizomycetes</taxon>
        <taxon>Pezizales</taxon>
        <taxon>Pyronemataceae</taxon>
        <taxon>Pyronema</taxon>
    </lineage>
</organism>
<dbReference type="FunFam" id="1.20.1260.60:FF:000002">
    <property type="entry name" value="Vacuolar protein sorting-associated protein IST1"/>
    <property type="match status" value="1"/>
</dbReference>
<dbReference type="GO" id="GO:0015031">
    <property type="term" value="P:protein transport"/>
    <property type="evidence" value="ECO:0007669"/>
    <property type="project" value="InterPro"/>
</dbReference>
<dbReference type="PANTHER" id="PTHR12161:SF5">
    <property type="entry name" value="IST1 HOMOLOG"/>
    <property type="match status" value="1"/>
</dbReference>
<gene>
    <name evidence="3" type="ORF">PCON_05057</name>
</gene>
<dbReference type="OrthoDB" id="29853at2759"/>
<feature type="region of interest" description="Disordered" evidence="2">
    <location>
        <begin position="227"/>
        <end position="277"/>
    </location>
</feature>
<dbReference type="Gene3D" id="1.20.1260.60">
    <property type="entry name" value="Vacuolar protein sorting-associated protein Ist1"/>
    <property type="match status" value="1"/>
</dbReference>
<comment type="similarity">
    <text evidence="1">Belongs to the IST1 family.</text>
</comment>
<dbReference type="eggNOG" id="KOG2027">
    <property type="taxonomic scope" value="Eukaryota"/>
</dbReference>
<accession>U4L627</accession>
<protein>
    <submittedName>
        <fullName evidence="3">Similar to IST1 homolog acc. no. P53990</fullName>
    </submittedName>
</protein>
<evidence type="ECO:0000256" key="2">
    <source>
        <dbReference type="SAM" id="MobiDB-lite"/>
    </source>
</evidence>
<evidence type="ECO:0000256" key="1">
    <source>
        <dbReference type="ARBA" id="ARBA00005536"/>
    </source>
</evidence>
<feature type="compositionally biased region" description="Low complexity" evidence="2">
    <location>
        <begin position="258"/>
        <end position="271"/>
    </location>
</feature>
<sequence>MPPVNPLTSKLKVQLKLAIARLRIWQQKETALSKVARREMSTLLEAGKEASARIRVENIIRQDINVELMEMLELYCELILARIGLMESKDCDPGLEEAVKTLLYAAPRMEIKELTVIRQLLAEKYGKDFALSAMENLDSKVAPRVVKKLRVDPPEEQLVTLYLKEIARAYGVPYMQTPPGSPPPEFDDGEPGSGGIGVKLMEEPIAIPADSKAAELVKATIPKEGRAPINVAPPSPSSENVHPTIKLPEAPKMGNLGQPKPQVVRRPVVQKADSTDDDLARRFAALKRP</sequence>
<keyword evidence="4" id="KW-1185">Reference proteome</keyword>